<dbReference type="InterPro" id="IPR007492">
    <property type="entry name" value="LytTR_DNA-bd_dom"/>
</dbReference>
<dbReference type="EMBL" id="BAAAPY010000008">
    <property type="protein sequence ID" value="GAA2081290.1"/>
    <property type="molecule type" value="Genomic_DNA"/>
</dbReference>
<dbReference type="InterPro" id="IPR011006">
    <property type="entry name" value="CheY-like_superfamily"/>
</dbReference>
<evidence type="ECO:0000259" key="2">
    <source>
        <dbReference type="PROSITE" id="PS50110"/>
    </source>
</evidence>
<protein>
    <submittedName>
        <fullName evidence="4">LytTR family DNA-binding domain-containing protein</fullName>
    </submittedName>
</protein>
<dbReference type="SUPFAM" id="SSF52172">
    <property type="entry name" value="CheY-like"/>
    <property type="match status" value="1"/>
</dbReference>
<dbReference type="PANTHER" id="PTHR37299">
    <property type="entry name" value="TRANSCRIPTIONAL REGULATOR-RELATED"/>
    <property type="match status" value="1"/>
</dbReference>
<feature type="modified residue" description="4-aspartylphosphate" evidence="1">
    <location>
        <position position="63"/>
    </location>
</feature>
<organism evidence="4 5">
    <name type="scientific">Aeromicrobium halocynthiae</name>
    <dbReference type="NCBI Taxonomy" id="560557"/>
    <lineage>
        <taxon>Bacteria</taxon>
        <taxon>Bacillati</taxon>
        <taxon>Actinomycetota</taxon>
        <taxon>Actinomycetes</taxon>
        <taxon>Propionibacteriales</taxon>
        <taxon>Nocardioidaceae</taxon>
        <taxon>Aeromicrobium</taxon>
    </lineage>
</organism>
<proteinExistence type="predicted"/>
<reference evidence="4 5" key="1">
    <citation type="journal article" date="2019" name="Int. J. Syst. Evol. Microbiol.">
        <title>The Global Catalogue of Microorganisms (GCM) 10K type strain sequencing project: providing services to taxonomists for standard genome sequencing and annotation.</title>
        <authorList>
            <consortium name="The Broad Institute Genomics Platform"/>
            <consortium name="The Broad Institute Genome Sequencing Center for Infectious Disease"/>
            <person name="Wu L."/>
            <person name="Ma J."/>
        </authorList>
    </citation>
    <scope>NUCLEOTIDE SEQUENCE [LARGE SCALE GENOMIC DNA]</scope>
    <source>
        <strain evidence="4 5">JCM 15749</strain>
    </source>
</reference>
<sequence>MSTPAPAGPRLRVLVVDDEQPVLDELVWLLSRDPSVDVVRSTTSGTKALRILEEAEIDLVFLDIAMPGLSGVEIARLVRRFERRPLVVFVTAHDEHAVEAFEMNAVDYLLKPLREERVREAVRRALAQPEAPAPNPDERIRIELAGVTRFVQRSTVTDVEAQGDYVRLHTLDGGAHLVRTTLSQVADEWAEHGFVRVHRSHVVALHHVREVRQRGGRTTLVLPDGDGVLEVDVARRLHRDLRELIHDRA</sequence>
<comment type="caution">
    <text evidence="4">The sequence shown here is derived from an EMBL/GenBank/DDBJ whole genome shotgun (WGS) entry which is preliminary data.</text>
</comment>
<dbReference type="PANTHER" id="PTHR37299:SF1">
    <property type="entry name" value="STAGE 0 SPORULATION PROTEIN A HOMOLOG"/>
    <property type="match status" value="1"/>
</dbReference>
<dbReference type="Pfam" id="PF04397">
    <property type="entry name" value="LytTR"/>
    <property type="match status" value="1"/>
</dbReference>
<evidence type="ECO:0000313" key="5">
    <source>
        <dbReference type="Proteomes" id="UP001501480"/>
    </source>
</evidence>
<dbReference type="SMART" id="SM00850">
    <property type="entry name" value="LytTR"/>
    <property type="match status" value="1"/>
</dbReference>
<feature type="domain" description="Response regulatory" evidence="2">
    <location>
        <begin position="12"/>
        <end position="126"/>
    </location>
</feature>
<name>A0ABN2W2T3_9ACTN</name>
<dbReference type="Pfam" id="PF00072">
    <property type="entry name" value="Response_reg"/>
    <property type="match status" value="1"/>
</dbReference>
<dbReference type="Gene3D" id="3.40.50.2300">
    <property type="match status" value="1"/>
</dbReference>
<gene>
    <name evidence="4" type="ORF">GCM10009821_22370</name>
</gene>
<dbReference type="PROSITE" id="PS50110">
    <property type="entry name" value="RESPONSE_REGULATORY"/>
    <property type="match status" value="1"/>
</dbReference>
<evidence type="ECO:0000256" key="1">
    <source>
        <dbReference type="PROSITE-ProRule" id="PRU00169"/>
    </source>
</evidence>
<accession>A0ABN2W2T3</accession>
<dbReference type="PROSITE" id="PS50930">
    <property type="entry name" value="HTH_LYTTR"/>
    <property type="match status" value="1"/>
</dbReference>
<dbReference type="GO" id="GO:0003677">
    <property type="term" value="F:DNA binding"/>
    <property type="evidence" value="ECO:0007669"/>
    <property type="project" value="UniProtKB-KW"/>
</dbReference>
<dbReference type="RefSeq" id="WP_344328420.1">
    <property type="nucleotide sequence ID" value="NZ_BAAAPY010000008.1"/>
</dbReference>
<evidence type="ECO:0000259" key="3">
    <source>
        <dbReference type="PROSITE" id="PS50930"/>
    </source>
</evidence>
<keyword evidence="1" id="KW-0597">Phosphoprotein</keyword>
<dbReference type="Proteomes" id="UP001501480">
    <property type="component" value="Unassembled WGS sequence"/>
</dbReference>
<dbReference type="InterPro" id="IPR001789">
    <property type="entry name" value="Sig_transdc_resp-reg_receiver"/>
</dbReference>
<dbReference type="Gene3D" id="2.40.50.1020">
    <property type="entry name" value="LytTr DNA-binding domain"/>
    <property type="match status" value="1"/>
</dbReference>
<keyword evidence="4" id="KW-0238">DNA-binding</keyword>
<dbReference type="InterPro" id="IPR046947">
    <property type="entry name" value="LytR-like"/>
</dbReference>
<evidence type="ECO:0000313" key="4">
    <source>
        <dbReference type="EMBL" id="GAA2081290.1"/>
    </source>
</evidence>
<feature type="domain" description="HTH LytTR-type" evidence="3">
    <location>
        <begin position="159"/>
        <end position="247"/>
    </location>
</feature>
<dbReference type="SMART" id="SM00448">
    <property type="entry name" value="REC"/>
    <property type="match status" value="1"/>
</dbReference>
<keyword evidence="5" id="KW-1185">Reference proteome</keyword>